<keyword evidence="2" id="KW-1185">Reference proteome</keyword>
<sequence length="624" mass="67937">MSDSILDKLNQSISATASDPAVPLEQRTFEEADLVLAATLTAQEKSQLVASLSALLPTLQQDPTPAVNLLLRLLDEYSYGEILELGSIPFKEGLAVGDHMTSYNLLIISILKKAALNAADTASVASMLDTVLALVQLWLCTRHTGVASAAQQLLLDLLRIDREVQIGPDSHVPTGGQGLMWRRLFADQDIYRAYFEACSYRAPSHVGYGLTKSRRTEAAGRLMEWLAEVAKMDWNVVTRSHHPEIEQEYQSEGGLIGFATLHMVEEDDILLYRNLIDFYSAILAATRPEAAELESSSPDSSSLRYLITSGVHASTIAIYLQTSGKPVDPLAISFHYGPAANYIATYASKYSDHFLASQLAEQVKTRLGITLDQSPSKWAHAESPKHDLHLLASLPRSALLATSSWQSSPLSLLPSKATNPDVLNTLATIFRGPDRDVTFTLGSSGGTAAPSARALKEAAEARALYYHYVANNPRLWQDVATHADTVVLKDLALSAINVLSSLSTANWSVTPHVPMPNNIATPDSGHLALVAQPALEYAWPYLLRPSRSFTNLVGGRGDPESSAYQVAEAKHDVLRSLEIRFKTQVQETPGEGYEDILAQLSKRVAEGPFDRQGEIGGRIGTLEL</sequence>
<dbReference type="Proteomes" id="UP000799539">
    <property type="component" value="Unassembled WGS sequence"/>
</dbReference>
<evidence type="ECO:0000313" key="2">
    <source>
        <dbReference type="Proteomes" id="UP000799539"/>
    </source>
</evidence>
<reference evidence="1" key="1">
    <citation type="journal article" date="2020" name="Stud. Mycol.">
        <title>101 Dothideomycetes genomes: a test case for predicting lifestyles and emergence of pathogens.</title>
        <authorList>
            <person name="Haridas S."/>
            <person name="Albert R."/>
            <person name="Binder M."/>
            <person name="Bloem J."/>
            <person name="Labutti K."/>
            <person name="Salamov A."/>
            <person name="Andreopoulos B."/>
            <person name="Baker S."/>
            <person name="Barry K."/>
            <person name="Bills G."/>
            <person name="Bluhm B."/>
            <person name="Cannon C."/>
            <person name="Castanera R."/>
            <person name="Culley D."/>
            <person name="Daum C."/>
            <person name="Ezra D."/>
            <person name="Gonzalez J."/>
            <person name="Henrissat B."/>
            <person name="Kuo A."/>
            <person name="Liang C."/>
            <person name="Lipzen A."/>
            <person name="Lutzoni F."/>
            <person name="Magnuson J."/>
            <person name="Mondo S."/>
            <person name="Nolan M."/>
            <person name="Ohm R."/>
            <person name="Pangilinan J."/>
            <person name="Park H.-J."/>
            <person name="Ramirez L."/>
            <person name="Alfaro M."/>
            <person name="Sun H."/>
            <person name="Tritt A."/>
            <person name="Yoshinaga Y."/>
            <person name="Zwiers L.-H."/>
            <person name="Turgeon B."/>
            <person name="Goodwin S."/>
            <person name="Spatafora J."/>
            <person name="Crous P."/>
            <person name="Grigoriev I."/>
        </authorList>
    </citation>
    <scope>NUCLEOTIDE SEQUENCE</scope>
    <source>
        <strain evidence="1">SCOH1-5</strain>
    </source>
</reference>
<proteinExistence type="predicted"/>
<evidence type="ECO:0000313" key="1">
    <source>
        <dbReference type="EMBL" id="KAF2210633.1"/>
    </source>
</evidence>
<dbReference type="AlphaFoldDB" id="A0A6A6FBC0"/>
<dbReference type="OrthoDB" id="4538483at2759"/>
<protein>
    <submittedName>
        <fullName evidence="1">Uncharacterized protein</fullName>
    </submittedName>
</protein>
<dbReference type="EMBL" id="ML992680">
    <property type="protein sequence ID" value="KAF2210633.1"/>
    <property type="molecule type" value="Genomic_DNA"/>
</dbReference>
<organism evidence="1 2">
    <name type="scientific">Cercospora zeae-maydis SCOH1-5</name>
    <dbReference type="NCBI Taxonomy" id="717836"/>
    <lineage>
        <taxon>Eukaryota</taxon>
        <taxon>Fungi</taxon>
        <taxon>Dikarya</taxon>
        <taxon>Ascomycota</taxon>
        <taxon>Pezizomycotina</taxon>
        <taxon>Dothideomycetes</taxon>
        <taxon>Dothideomycetidae</taxon>
        <taxon>Mycosphaerellales</taxon>
        <taxon>Mycosphaerellaceae</taxon>
        <taxon>Cercospora</taxon>
    </lineage>
</organism>
<accession>A0A6A6FBC0</accession>
<name>A0A6A6FBC0_9PEZI</name>
<gene>
    <name evidence="1" type="ORF">CERZMDRAFT_45080</name>
</gene>